<keyword evidence="2" id="KW-0393">Immunoglobulin domain</keyword>
<feature type="domain" description="Ig-like" evidence="3">
    <location>
        <begin position="1"/>
        <end position="33"/>
    </location>
</feature>
<dbReference type="PANTHER" id="PTHR10075">
    <property type="entry name" value="BASIGIN RELATED"/>
    <property type="match status" value="1"/>
</dbReference>
<dbReference type="Gene3D" id="2.60.40.10">
    <property type="entry name" value="Immunoglobulins"/>
    <property type="match status" value="2"/>
</dbReference>
<evidence type="ECO:0000256" key="1">
    <source>
        <dbReference type="ARBA" id="ARBA00022737"/>
    </source>
</evidence>
<evidence type="ECO:0000313" key="5">
    <source>
        <dbReference type="WBParaSite" id="ACAC_0000380301-mRNA-1"/>
    </source>
</evidence>
<feature type="domain" description="Ig-like" evidence="3">
    <location>
        <begin position="38"/>
        <end position="127"/>
    </location>
</feature>
<evidence type="ECO:0000256" key="2">
    <source>
        <dbReference type="ARBA" id="ARBA00023319"/>
    </source>
</evidence>
<dbReference type="AlphaFoldDB" id="A0A0K0D158"/>
<dbReference type="GO" id="GO:0030424">
    <property type="term" value="C:axon"/>
    <property type="evidence" value="ECO:0007669"/>
    <property type="project" value="TreeGrafter"/>
</dbReference>
<proteinExistence type="predicted"/>
<dbReference type="Proteomes" id="UP000035642">
    <property type="component" value="Unassembled WGS sequence"/>
</dbReference>
<dbReference type="InterPro" id="IPR013098">
    <property type="entry name" value="Ig_I-set"/>
</dbReference>
<protein>
    <submittedName>
        <fullName evidence="5">Ig-like domain-containing protein</fullName>
    </submittedName>
</protein>
<sequence length="139" mass="14964">ILTVIEARSSDSGIYVCSATNEAGSEQQAYTLEVLVAPKIVSTSPPNISVPVGSSFSLKCGVRGYPEPLISWTRNGDKLAPNNADIIIDEDGTLTTITSSSQVTIYKCTVKNDAGSDEIEYKVYTISERLQWVLGSNSR</sequence>
<dbReference type="GO" id="GO:0070593">
    <property type="term" value="P:dendrite self-avoidance"/>
    <property type="evidence" value="ECO:0007669"/>
    <property type="project" value="TreeGrafter"/>
</dbReference>
<dbReference type="GO" id="GO:0007156">
    <property type="term" value="P:homophilic cell adhesion via plasma membrane adhesion molecules"/>
    <property type="evidence" value="ECO:0007669"/>
    <property type="project" value="TreeGrafter"/>
</dbReference>
<reference evidence="5" key="2">
    <citation type="submission" date="2017-02" db="UniProtKB">
        <authorList>
            <consortium name="WormBaseParasite"/>
        </authorList>
    </citation>
    <scope>IDENTIFICATION</scope>
</reference>
<keyword evidence="1" id="KW-0677">Repeat</keyword>
<dbReference type="WBParaSite" id="ACAC_0000380301-mRNA-1">
    <property type="protein sequence ID" value="ACAC_0000380301-mRNA-1"/>
    <property type="gene ID" value="ACAC_0000380301"/>
</dbReference>
<dbReference type="PANTHER" id="PTHR10075:SF100">
    <property type="entry name" value="FASCICLIN-2"/>
    <property type="match status" value="1"/>
</dbReference>
<dbReference type="PROSITE" id="PS50835">
    <property type="entry name" value="IG_LIKE"/>
    <property type="match status" value="2"/>
</dbReference>
<dbReference type="InterPro" id="IPR007110">
    <property type="entry name" value="Ig-like_dom"/>
</dbReference>
<dbReference type="GO" id="GO:0007411">
    <property type="term" value="P:axon guidance"/>
    <property type="evidence" value="ECO:0007669"/>
    <property type="project" value="TreeGrafter"/>
</dbReference>
<evidence type="ECO:0000313" key="4">
    <source>
        <dbReference type="Proteomes" id="UP000035642"/>
    </source>
</evidence>
<dbReference type="STRING" id="6313.A0A0K0D158"/>
<dbReference type="InterPro" id="IPR013783">
    <property type="entry name" value="Ig-like_fold"/>
</dbReference>
<dbReference type="GO" id="GO:0005886">
    <property type="term" value="C:plasma membrane"/>
    <property type="evidence" value="ECO:0007669"/>
    <property type="project" value="TreeGrafter"/>
</dbReference>
<dbReference type="SMART" id="SM00408">
    <property type="entry name" value="IGc2"/>
    <property type="match status" value="1"/>
</dbReference>
<organism evidence="4 5">
    <name type="scientific">Angiostrongylus cantonensis</name>
    <name type="common">Rat lungworm</name>
    <dbReference type="NCBI Taxonomy" id="6313"/>
    <lineage>
        <taxon>Eukaryota</taxon>
        <taxon>Metazoa</taxon>
        <taxon>Ecdysozoa</taxon>
        <taxon>Nematoda</taxon>
        <taxon>Chromadorea</taxon>
        <taxon>Rhabditida</taxon>
        <taxon>Rhabditina</taxon>
        <taxon>Rhabditomorpha</taxon>
        <taxon>Strongyloidea</taxon>
        <taxon>Metastrongylidae</taxon>
        <taxon>Angiostrongylus</taxon>
    </lineage>
</organism>
<accession>A0A0K0D158</accession>
<dbReference type="InterPro" id="IPR036179">
    <property type="entry name" value="Ig-like_dom_sf"/>
</dbReference>
<dbReference type="SUPFAM" id="SSF48726">
    <property type="entry name" value="Immunoglobulin"/>
    <property type="match status" value="2"/>
</dbReference>
<reference evidence="4" key="1">
    <citation type="submission" date="2012-09" db="EMBL/GenBank/DDBJ databases">
        <authorList>
            <person name="Martin A.A."/>
        </authorList>
    </citation>
    <scope>NUCLEOTIDE SEQUENCE</scope>
</reference>
<dbReference type="InterPro" id="IPR003598">
    <property type="entry name" value="Ig_sub2"/>
</dbReference>
<keyword evidence="4" id="KW-1185">Reference proteome</keyword>
<name>A0A0K0D158_ANGCA</name>
<dbReference type="Pfam" id="PF07679">
    <property type="entry name" value="I-set"/>
    <property type="match status" value="2"/>
</dbReference>
<dbReference type="GO" id="GO:0098632">
    <property type="term" value="F:cell-cell adhesion mediator activity"/>
    <property type="evidence" value="ECO:0007669"/>
    <property type="project" value="TreeGrafter"/>
</dbReference>
<evidence type="ECO:0000259" key="3">
    <source>
        <dbReference type="PROSITE" id="PS50835"/>
    </source>
</evidence>